<name>A0A0B4CVR1_9CAUL</name>
<proteinExistence type="predicted"/>
<organism evidence="1 2">
    <name type="scientific">Brevundimonas nasdae</name>
    <dbReference type="NCBI Taxonomy" id="172043"/>
    <lineage>
        <taxon>Bacteria</taxon>
        <taxon>Pseudomonadati</taxon>
        <taxon>Pseudomonadota</taxon>
        <taxon>Alphaproteobacteria</taxon>
        <taxon>Caulobacterales</taxon>
        <taxon>Caulobacteraceae</taxon>
        <taxon>Brevundimonas</taxon>
    </lineage>
</organism>
<dbReference type="RefSeq" id="WP_039245885.1">
    <property type="nucleotide sequence ID" value="NZ_JWSY01000011.1"/>
</dbReference>
<dbReference type="Pfam" id="PF13289">
    <property type="entry name" value="SIR2_2"/>
    <property type="match status" value="1"/>
</dbReference>
<protein>
    <submittedName>
        <fullName evidence="1">Uncharacterized protein</fullName>
    </submittedName>
</protein>
<dbReference type="InterPro" id="IPR029035">
    <property type="entry name" value="DHS-like_NAD/FAD-binding_dom"/>
</dbReference>
<gene>
    <name evidence="1" type="ORF">RM53_08415</name>
</gene>
<dbReference type="AlphaFoldDB" id="A0A0B4CVR1"/>
<dbReference type="Proteomes" id="UP000031166">
    <property type="component" value="Unassembled WGS sequence"/>
</dbReference>
<dbReference type="Gene3D" id="3.40.50.1220">
    <property type="entry name" value="TPP-binding domain"/>
    <property type="match status" value="1"/>
</dbReference>
<dbReference type="SUPFAM" id="SSF52467">
    <property type="entry name" value="DHS-like NAD/FAD-binding domain"/>
    <property type="match status" value="1"/>
</dbReference>
<dbReference type="STRING" id="172043.RM53_08415"/>
<evidence type="ECO:0000313" key="1">
    <source>
        <dbReference type="EMBL" id="KIC58421.1"/>
    </source>
</evidence>
<sequence length="1250" mass="140337">MRFVENGPAIPDRLLRARDEGQVVFFCGAGVSRARAGLHDFSGLANAVADSLGSARGSDARALIDAATAQLKIQGLGSLLPTDRVFSLLEREFEVEDVRNAVAEALRYAPDVDRSAHQILLDLARGPDGTVRLVTTNFDRLFEEQDPCVDRHIPPLLPRPNRPQEWDGVVYLHGRLGDGFKAPPAREEFVLSSTDFGRAYLSDGWATAFIRGLMEQFQLVFVGYTADDPPVQYLLEALNGSAEGRLYAFQSGPAGIGRSLWAPKGVEALSYSADDSHTALWSTLEAWADRARNPDAWTRNVLSRARLGPRSMAAHERGQVKHLVSSAPGAGSFYESKPPAEWLCVFDPWLRYATPSDGVDPFEAYALDDDVPPLLTDPDEPYKARTLPSGVWSAFEPNEEDRSGSPLQALTALSGPRAVRHPNMPPRLGRLASWIGAVSNDPITPWWAARQGGLHPHVIDAVRRHITTATAAVDTLRAWSIIFTSFEQARSDFDMRWFDFVEEIKAVGWDQTKLLRWANLLAPVVTVSGARSTTPPKILAGEGRADDTRLINADVDYPKAHDRLEVPDDLLARAVELVRRQLIDAQVLELHTRDYLYLNIPPIRRDSTLRGDAYGRDFGISRLFFRYIRLLERLAVVSPDDALAEGRSWPNDRLFDRLRLWAPGAWTFWPATEFAAALKALDQEAFWDAHGQRDLLLSLSARWADFSPTSRSAIVGLILKGPPAFREEHPADRRRRRAYQILDRLEWLQRDGCDLGEQYAARRPGLLKAAGSWSDGAGLDAARSLEGSVGFVGSDEDPSPILDKSPRDMLAAAADVGKRDWSRRLEEKRPYRGVVKDRPVRAFAALMANAGKDDFAWAWEDFFYGDGRKNDRPRFRRLIARRLAGLPTAVVRTRIRAICHWIENAADGVLLDVDTWFTDLWAVVISALREDPSCSRSGVSHSGSVDWVMLALNSPAGDLAQGLMTIEGRQDDNGFNPVWLSMVENLLTVGGEVRRYASILLLRNLAWFNYWAPTWTGEHLLAMRNGDADDRDAFWHGMLWAANVPPADLFDLLKDEMIELARGADDHDRTERLAGFLLMGWGSKRRRGGRYVSNEEMRELLIDARDSFRTQIIWHLKRWRSENRKWRPLLKEFLEKVWPRQRAAKSSAISSRFFDLAIESPRNFVQMVDLVEPLMTTVDADASFLFRVSRKGSLVVKHPEAMLRLIYKALPRDTGAWPWGAEQAINLLAKQPAVATDSRMAELRRRLAAR</sequence>
<evidence type="ECO:0000313" key="2">
    <source>
        <dbReference type="Proteomes" id="UP000031166"/>
    </source>
</evidence>
<reference evidence="1 2" key="1">
    <citation type="submission" date="2014-12" db="EMBL/GenBank/DDBJ databases">
        <title>Genome sequencing of Brevundimonas nasdae TPW30.</title>
        <authorList>
            <person name="Tan P.W."/>
            <person name="Chan K.-G."/>
        </authorList>
    </citation>
    <scope>NUCLEOTIDE SEQUENCE [LARGE SCALE GENOMIC DNA]</scope>
    <source>
        <strain evidence="1 2">TPW30</strain>
    </source>
</reference>
<dbReference type="EMBL" id="JWSY01000011">
    <property type="protein sequence ID" value="KIC58421.1"/>
    <property type="molecule type" value="Genomic_DNA"/>
</dbReference>
<comment type="caution">
    <text evidence="1">The sequence shown here is derived from an EMBL/GenBank/DDBJ whole genome shotgun (WGS) entry which is preliminary data.</text>
</comment>
<accession>A0A0B4CVR1</accession>